<organism evidence="1 2">
    <name type="scientific">Hyalomma asiaticum</name>
    <name type="common">Tick</name>
    <dbReference type="NCBI Taxonomy" id="266040"/>
    <lineage>
        <taxon>Eukaryota</taxon>
        <taxon>Metazoa</taxon>
        <taxon>Ecdysozoa</taxon>
        <taxon>Arthropoda</taxon>
        <taxon>Chelicerata</taxon>
        <taxon>Arachnida</taxon>
        <taxon>Acari</taxon>
        <taxon>Parasitiformes</taxon>
        <taxon>Ixodida</taxon>
        <taxon>Ixodoidea</taxon>
        <taxon>Ixodidae</taxon>
        <taxon>Hyalomminae</taxon>
        <taxon>Hyalomma</taxon>
    </lineage>
</organism>
<dbReference type="EMBL" id="CM023483">
    <property type="protein sequence ID" value="KAH6936450.1"/>
    <property type="molecule type" value="Genomic_DNA"/>
</dbReference>
<evidence type="ECO:0000313" key="1">
    <source>
        <dbReference type="EMBL" id="KAH6936450.1"/>
    </source>
</evidence>
<evidence type="ECO:0000313" key="2">
    <source>
        <dbReference type="Proteomes" id="UP000821845"/>
    </source>
</evidence>
<reference evidence="1" key="1">
    <citation type="submission" date="2020-05" db="EMBL/GenBank/DDBJ databases">
        <title>Large-scale comparative analyses of tick genomes elucidate their genetic diversity and vector capacities.</title>
        <authorList>
            <person name="Jia N."/>
            <person name="Wang J."/>
            <person name="Shi W."/>
            <person name="Du L."/>
            <person name="Sun Y."/>
            <person name="Zhan W."/>
            <person name="Jiang J."/>
            <person name="Wang Q."/>
            <person name="Zhang B."/>
            <person name="Ji P."/>
            <person name="Sakyi L.B."/>
            <person name="Cui X."/>
            <person name="Yuan T."/>
            <person name="Jiang B."/>
            <person name="Yang W."/>
            <person name="Lam T.T.-Y."/>
            <person name="Chang Q."/>
            <person name="Ding S."/>
            <person name="Wang X."/>
            <person name="Zhu J."/>
            <person name="Ruan X."/>
            <person name="Zhao L."/>
            <person name="Wei J."/>
            <person name="Que T."/>
            <person name="Du C."/>
            <person name="Cheng J."/>
            <person name="Dai P."/>
            <person name="Han X."/>
            <person name="Huang E."/>
            <person name="Gao Y."/>
            <person name="Liu J."/>
            <person name="Shao H."/>
            <person name="Ye R."/>
            <person name="Li L."/>
            <person name="Wei W."/>
            <person name="Wang X."/>
            <person name="Wang C."/>
            <person name="Yang T."/>
            <person name="Huo Q."/>
            <person name="Li W."/>
            <person name="Guo W."/>
            <person name="Chen H."/>
            <person name="Zhou L."/>
            <person name="Ni X."/>
            <person name="Tian J."/>
            <person name="Zhou Y."/>
            <person name="Sheng Y."/>
            <person name="Liu T."/>
            <person name="Pan Y."/>
            <person name="Xia L."/>
            <person name="Li J."/>
            <person name="Zhao F."/>
            <person name="Cao W."/>
        </authorList>
    </citation>
    <scope>NUCLEOTIDE SEQUENCE</scope>
    <source>
        <strain evidence="1">Hyas-2018</strain>
    </source>
</reference>
<gene>
    <name evidence="1" type="ORF">HPB50_017559</name>
</gene>
<protein>
    <submittedName>
        <fullName evidence="1">Uncharacterized protein</fullName>
    </submittedName>
</protein>
<dbReference type="Proteomes" id="UP000821845">
    <property type="component" value="Chromosome 3"/>
</dbReference>
<sequence length="174" mass="19235">MVKFSLHGGLVFDELKLSENIAVKASGEFSGFADLGSITEPGDKTSLSDHALIVMFQPFQEQFLIIINNLSFYSLARPPRGGNSQPELISALLEPSDASQQNAGKMTTLVDKLLDEGNLSDAADMMEKHSFLINHKDYVEKKSDSRLTYYGASYIVRKTLKRISCLEGRIDSVI</sequence>
<keyword evidence="2" id="KW-1185">Reference proteome</keyword>
<accession>A0ACB7SP88</accession>
<comment type="caution">
    <text evidence="1">The sequence shown here is derived from an EMBL/GenBank/DDBJ whole genome shotgun (WGS) entry which is preliminary data.</text>
</comment>
<proteinExistence type="predicted"/>
<name>A0ACB7SP88_HYAAI</name>